<reference evidence="1 2" key="1">
    <citation type="journal article" date="2016" name="Nat. Commun.">
        <title>Thousands of microbial genomes shed light on interconnected biogeochemical processes in an aquifer system.</title>
        <authorList>
            <person name="Anantharaman K."/>
            <person name="Brown C.T."/>
            <person name="Hug L.A."/>
            <person name="Sharon I."/>
            <person name="Castelle C.J."/>
            <person name="Probst A.J."/>
            <person name="Thomas B.C."/>
            <person name="Singh A."/>
            <person name="Wilkins M.J."/>
            <person name="Karaoz U."/>
            <person name="Brodie E.L."/>
            <person name="Williams K.H."/>
            <person name="Hubbard S.S."/>
            <person name="Banfield J.F."/>
        </authorList>
    </citation>
    <scope>NUCLEOTIDE SEQUENCE [LARGE SCALE GENOMIC DNA]</scope>
</reference>
<dbReference type="AlphaFoldDB" id="A0A1F5GVR9"/>
<evidence type="ECO:0008006" key="3">
    <source>
        <dbReference type="Google" id="ProtNLM"/>
    </source>
</evidence>
<evidence type="ECO:0000313" key="2">
    <source>
        <dbReference type="Proteomes" id="UP000178336"/>
    </source>
</evidence>
<accession>A0A1F5GVR9</accession>
<dbReference type="STRING" id="1797724.A3A48_03995"/>
<dbReference type="EMBL" id="MFBN01000003">
    <property type="protein sequence ID" value="OGD95992.1"/>
    <property type="molecule type" value="Genomic_DNA"/>
</dbReference>
<comment type="caution">
    <text evidence="1">The sequence shown here is derived from an EMBL/GenBank/DDBJ whole genome shotgun (WGS) entry which is preliminary data.</text>
</comment>
<gene>
    <name evidence="1" type="ORF">A3A48_03995</name>
</gene>
<evidence type="ECO:0000313" key="1">
    <source>
        <dbReference type="EMBL" id="OGD95992.1"/>
    </source>
</evidence>
<organism evidence="1 2">
    <name type="scientific">Candidatus Curtissbacteria bacterium RIFCSPLOWO2_01_FULL_37_9</name>
    <dbReference type="NCBI Taxonomy" id="1797724"/>
    <lineage>
        <taxon>Bacteria</taxon>
        <taxon>Candidatus Curtissiibacteriota</taxon>
    </lineage>
</organism>
<sequence length="107" mass="12482">MIIKTFETKTGKKPVDNFIKSLDQSTISKISFRIDLLEKFGGKLPMPYSKKITDVLYELRIRGKVEIRVIYAFRNNQAILLHIFKKKQDKIPGKEIEVANKRLMLVD</sequence>
<name>A0A1F5GVR9_9BACT</name>
<proteinExistence type="predicted"/>
<protein>
    <recommendedName>
        <fullName evidence="3">Addiction module toxin RelE</fullName>
    </recommendedName>
</protein>
<dbReference type="Proteomes" id="UP000178336">
    <property type="component" value="Unassembled WGS sequence"/>
</dbReference>
<dbReference type="Pfam" id="PF05973">
    <property type="entry name" value="Gp49"/>
    <property type="match status" value="1"/>
</dbReference>
<dbReference type="InterPro" id="IPR009241">
    <property type="entry name" value="HigB-like"/>
</dbReference>